<dbReference type="InterPro" id="IPR009100">
    <property type="entry name" value="AcylCoA_DH/oxidase_NM_dom_sf"/>
</dbReference>
<evidence type="ECO:0000256" key="4">
    <source>
        <dbReference type="ARBA" id="ARBA00022827"/>
    </source>
</evidence>
<dbReference type="AlphaFoldDB" id="A0A1Y0ICM6"/>
<organism evidence="9 10">
    <name type="scientific">Oleiphilus messinensis</name>
    <dbReference type="NCBI Taxonomy" id="141451"/>
    <lineage>
        <taxon>Bacteria</taxon>
        <taxon>Pseudomonadati</taxon>
        <taxon>Pseudomonadota</taxon>
        <taxon>Gammaproteobacteria</taxon>
        <taxon>Oceanospirillales</taxon>
        <taxon>Oleiphilaceae</taxon>
        <taxon>Oleiphilus</taxon>
    </lineage>
</organism>
<evidence type="ECO:0000313" key="9">
    <source>
        <dbReference type="EMBL" id="ARU58312.1"/>
    </source>
</evidence>
<feature type="domain" description="Acyl-CoA oxidase/dehydrogenase middle" evidence="7">
    <location>
        <begin position="197"/>
        <end position="284"/>
    </location>
</feature>
<dbReference type="KEGG" id="ome:OLMES_4303"/>
<evidence type="ECO:0000259" key="7">
    <source>
        <dbReference type="Pfam" id="PF02770"/>
    </source>
</evidence>
<dbReference type="Gene3D" id="2.40.110.10">
    <property type="entry name" value="Butyryl-CoA Dehydrogenase, subunit A, domain 2"/>
    <property type="match status" value="1"/>
</dbReference>
<evidence type="ECO:0000259" key="6">
    <source>
        <dbReference type="Pfam" id="PF00441"/>
    </source>
</evidence>
<keyword evidence="4 5" id="KW-0274">FAD</keyword>
<name>A0A1Y0ICM6_9GAMM</name>
<dbReference type="GO" id="GO:0050660">
    <property type="term" value="F:flavin adenine dinucleotide binding"/>
    <property type="evidence" value="ECO:0007669"/>
    <property type="project" value="InterPro"/>
</dbReference>
<dbReference type="PANTHER" id="PTHR43884">
    <property type="entry name" value="ACYL-COA DEHYDROGENASE"/>
    <property type="match status" value="1"/>
</dbReference>
<dbReference type="SUPFAM" id="SSF56645">
    <property type="entry name" value="Acyl-CoA dehydrogenase NM domain-like"/>
    <property type="match status" value="1"/>
</dbReference>
<dbReference type="Pfam" id="PF02770">
    <property type="entry name" value="Acyl-CoA_dh_M"/>
    <property type="match status" value="1"/>
</dbReference>
<comment type="similarity">
    <text evidence="2 5">Belongs to the acyl-CoA dehydrogenase family.</text>
</comment>
<dbReference type="EMBL" id="CP021425">
    <property type="protein sequence ID" value="ARU58312.1"/>
    <property type="molecule type" value="Genomic_DNA"/>
</dbReference>
<evidence type="ECO:0000256" key="1">
    <source>
        <dbReference type="ARBA" id="ARBA00001974"/>
    </source>
</evidence>
<evidence type="ECO:0000259" key="8">
    <source>
        <dbReference type="Pfam" id="PF02771"/>
    </source>
</evidence>
<dbReference type="InterPro" id="IPR037069">
    <property type="entry name" value="AcylCoA_DH/ox_N_sf"/>
</dbReference>
<accession>A0A1Y0ICM6</accession>
<evidence type="ECO:0000256" key="3">
    <source>
        <dbReference type="ARBA" id="ARBA00022630"/>
    </source>
</evidence>
<keyword evidence="3 5" id="KW-0285">Flavoprotein</keyword>
<reference evidence="9 10" key="1">
    <citation type="submission" date="2017-05" db="EMBL/GenBank/DDBJ databases">
        <title>Genomic insights into alkan degradation activity of Oleiphilus messinensis.</title>
        <authorList>
            <person name="Kozyavkin S.A."/>
            <person name="Slesarev A.I."/>
            <person name="Golyshin P.N."/>
            <person name="Korzhenkov A."/>
            <person name="Golyshina O.N."/>
            <person name="Toshchakov S.V."/>
        </authorList>
    </citation>
    <scope>NUCLEOTIDE SEQUENCE [LARGE SCALE GENOMIC DNA]</scope>
    <source>
        <strain evidence="9 10">ME102</strain>
    </source>
</reference>
<dbReference type="InterPro" id="IPR046373">
    <property type="entry name" value="Acyl-CoA_Oxase/DH_mid-dom_sf"/>
</dbReference>
<evidence type="ECO:0000256" key="5">
    <source>
        <dbReference type="RuleBase" id="RU362125"/>
    </source>
</evidence>
<dbReference type="Proteomes" id="UP000196027">
    <property type="component" value="Chromosome"/>
</dbReference>
<sequence>MAKNSIGFALSIVNKFAGSDIANKLHLTKPAEKIAYYSTRTGYQVLSSANQRIQKVKSLIFAPDAGTSKSRHLFDLRLTQEQQQIFDTLIHFSQNDVKPAAADADALKRLPGALLSAGLKLGLEKHALPLSYGGTGIVSQLTSVLMAEALAWGDMGCALRLLSNYSVIRLLNQYGSPVQQTAYLKLLANPQKHTATLAISEPTPFFDPTSLTTRVEQTKNGYKISGHKNCVPGHADLFLVAATLPDDSHGLFFVDRQLKGVTVSKDPAMGLNSAGLVQISMQDVTLDSWARLGDKSFNWPEVLDQSSLMWCAMAVGASQAVLDYMLPYCNQRQAFGEPISHRQAVAFSLADMATELEAMRLLTYRAASKAEQQLDYHRETYLARVQCNHHAIQIASKAIQLLGGQGYTDKHPVERLYRDLRAIALLHNGLHA</sequence>
<dbReference type="Gene3D" id="1.20.140.10">
    <property type="entry name" value="Butyryl-CoA Dehydrogenase, subunit A, domain 3"/>
    <property type="match status" value="1"/>
</dbReference>
<keyword evidence="10" id="KW-1185">Reference proteome</keyword>
<dbReference type="InterPro" id="IPR006091">
    <property type="entry name" value="Acyl-CoA_Oxase/DH_mid-dom"/>
</dbReference>
<keyword evidence="5" id="KW-0560">Oxidoreductase</keyword>
<evidence type="ECO:0000313" key="10">
    <source>
        <dbReference type="Proteomes" id="UP000196027"/>
    </source>
</evidence>
<dbReference type="SUPFAM" id="SSF47203">
    <property type="entry name" value="Acyl-CoA dehydrogenase C-terminal domain-like"/>
    <property type="match status" value="1"/>
</dbReference>
<feature type="domain" description="Acyl-CoA dehydrogenase/oxidase N-terminal" evidence="8">
    <location>
        <begin position="79"/>
        <end position="189"/>
    </location>
</feature>
<dbReference type="Pfam" id="PF02771">
    <property type="entry name" value="Acyl-CoA_dh_N"/>
    <property type="match status" value="1"/>
</dbReference>
<dbReference type="InterPro" id="IPR036250">
    <property type="entry name" value="AcylCo_DH-like_C"/>
</dbReference>
<dbReference type="PANTHER" id="PTHR43884:SF12">
    <property type="entry name" value="ISOVALERYL-COA DEHYDROGENASE, MITOCHONDRIAL-RELATED"/>
    <property type="match status" value="1"/>
</dbReference>
<dbReference type="RefSeq" id="WP_198343068.1">
    <property type="nucleotide sequence ID" value="NZ_CP021425.1"/>
</dbReference>
<dbReference type="GO" id="GO:0003995">
    <property type="term" value="F:acyl-CoA dehydrogenase activity"/>
    <property type="evidence" value="ECO:0007669"/>
    <property type="project" value="TreeGrafter"/>
</dbReference>
<proteinExistence type="inferred from homology"/>
<dbReference type="CDD" id="cd00567">
    <property type="entry name" value="ACAD"/>
    <property type="match status" value="1"/>
</dbReference>
<dbReference type="InterPro" id="IPR013786">
    <property type="entry name" value="AcylCoA_DH/ox_N"/>
</dbReference>
<dbReference type="InterPro" id="IPR009075">
    <property type="entry name" value="AcylCo_DH/oxidase_C"/>
</dbReference>
<evidence type="ECO:0000256" key="2">
    <source>
        <dbReference type="ARBA" id="ARBA00009347"/>
    </source>
</evidence>
<dbReference type="Pfam" id="PF00441">
    <property type="entry name" value="Acyl-CoA_dh_1"/>
    <property type="match status" value="1"/>
</dbReference>
<feature type="domain" description="Acyl-CoA dehydrogenase/oxidase C-terminal" evidence="6">
    <location>
        <begin position="303"/>
        <end position="424"/>
    </location>
</feature>
<protein>
    <submittedName>
        <fullName evidence="9">Acyl-CoA dehydrogenase, C-terminal domain</fullName>
    </submittedName>
</protein>
<comment type="cofactor">
    <cofactor evidence="1 5">
        <name>FAD</name>
        <dbReference type="ChEBI" id="CHEBI:57692"/>
    </cofactor>
</comment>
<dbReference type="Gene3D" id="1.10.540.10">
    <property type="entry name" value="Acyl-CoA dehydrogenase/oxidase, N-terminal domain"/>
    <property type="match status" value="1"/>
</dbReference>
<gene>
    <name evidence="9" type="ORF">OLMES_4303</name>
</gene>